<dbReference type="FunFam" id="3.40.50.720:FF:000084">
    <property type="entry name" value="Short-chain dehydrogenase reductase"/>
    <property type="match status" value="1"/>
</dbReference>
<reference evidence="4 5" key="1">
    <citation type="submission" date="2019-10" db="EMBL/GenBank/DDBJ databases">
        <authorList>
            <person name="Palmer J.M."/>
        </authorList>
    </citation>
    <scope>NUCLEOTIDE SEQUENCE [LARGE SCALE GENOMIC DNA]</scope>
    <source>
        <strain evidence="4 5">TWF694</strain>
    </source>
</reference>
<dbReference type="InterPro" id="IPR036291">
    <property type="entry name" value="NAD(P)-bd_dom_sf"/>
</dbReference>
<dbReference type="SUPFAM" id="SSF51735">
    <property type="entry name" value="NAD(P)-binding Rossmann-fold domains"/>
    <property type="match status" value="1"/>
</dbReference>
<keyword evidence="3" id="KW-0560">Oxidoreductase</keyword>
<dbReference type="PRINTS" id="PR00081">
    <property type="entry name" value="GDHRDH"/>
</dbReference>
<dbReference type="Gene3D" id="3.40.50.720">
    <property type="entry name" value="NAD(P)-binding Rossmann-like Domain"/>
    <property type="match status" value="1"/>
</dbReference>
<keyword evidence="2" id="KW-0521">NADP</keyword>
<evidence type="ECO:0000256" key="3">
    <source>
        <dbReference type="ARBA" id="ARBA00023002"/>
    </source>
</evidence>
<protein>
    <submittedName>
        <fullName evidence="4">Uncharacterized protein</fullName>
    </submittedName>
</protein>
<gene>
    <name evidence="4" type="ORF">TWF694_000003</name>
</gene>
<accession>A0AAV9XMA8</accession>
<evidence type="ECO:0000256" key="2">
    <source>
        <dbReference type="ARBA" id="ARBA00022857"/>
    </source>
</evidence>
<dbReference type="PRINTS" id="PR00080">
    <property type="entry name" value="SDRFAMILY"/>
</dbReference>
<dbReference type="EMBL" id="JAVHJO010000001">
    <property type="protein sequence ID" value="KAK6543235.1"/>
    <property type="molecule type" value="Genomic_DNA"/>
</dbReference>
<dbReference type="PANTHER" id="PTHR43639:SF1">
    <property type="entry name" value="SHORT-CHAIN DEHYDROGENASE_REDUCTASE FAMILY PROTEIN"/>
    <property type="match status" value="1"/>
</dbReference>
<dbReference type="InterPro" id="IPR002347">
    <property type="entry name" value="SDR_fam"/>
</dbReference>
<proteinExistence type="inferred from homology"/>
<dbReference type="PANTHER" id="PTHR43639">
    <property type="entry name" value="OXIDOREDUCTASE, SHORT-CHAIN DEHYDROGENASE/REDUCTASE FAMILY (AFU_ORTHOLOGUE AFUA_5G02870)"/>
    <property type="match status" value="1"/>
</dbReference>
<dbReference type="AlphaFoldDB" id="A0AAV9XMA8"/>
<sequence>MSANFIPENLSLVGKVAIVTGSARENGIGAAIARALARNGAAVMIHYVSDSSKSRAEKVVADLCAHGAKADLVQGDVTVPHDAAKIVNETLRLLNTNHIDILVNNAGWSHGLYKSMDATPEIVRREFEINVFGPLYLVQQAVPHMPQGGRIINIGSVASKLGMDMAGIYGAAKAAQDSLTYALAMEFGKTHGITVNTVAPGPVATDSAYKILGATSREQYDQFTGQWVATTRAAARVGTAEDIADLVLLIASEKARWVTGQFISASGGMTGL</sequence>
<evidence type="ECO:0000256" key="1">
    <source>
        <dbReference type="ARBA" id="ARBA00006484"/>
    </source>
</evidence>
<comment type="similarity">
    <text evidence="1">Belongs to the short-chain dehydrogenases/reductases (SDR) family.</text>
</comment>
<organism evidence="4 5">
    <name type="scientific">Orbilia ellipsospora</name>
    <dbReference type="NCBI Taxonomy" id="2528407"/>
    <lineage>
        <taxon>Eukaryota</taxon>
        <taxon>Fungi</taxon>
        <taxon>Dikarya</taxon>
        <taxon>Ascomycota</taxon>
        <taxon>Pezizomycotina</taxon>
        <taxon>Orbiliomycetes</taxon>
        <taxon>Orbiliales</taxon>
        <taxon>Orbiliaceae</taxon>
        <taxon>Orbilia</taxon>
    </lineage>
</organism>
<evidence type="ECO:0000313" key="4">
    <source>
        <dbReference type="EMBL" id="KAK6543235.1"/>
    </source>
</evidence>
<dbReference type="GO" id="GO:0016491">
    <property type="term" value="F:oxidoreductase activity"/>
    <property type="evidence" value="ECO:0007669"/>
    <property type="project" value="UniProtKB-KW"/>
</dbReference>
<name>A0AAV9XMA8_9PEZI</name>
<dbReference type="Pfam" id="PF13561">
    <property type="entry name" value="adh_short_C2"/>
    <property type="match status" value="1"/>
</dbReference>
<comment type="caution">
    <text evidence="4">The sequence shown here is derived from an EMBL/GenBank/DDBJ whole genome shotgun (WGS) entry which is preliminary data.</text>
</comment>
<dbReference type="Proteomes" id="UP001365542">
    <property type="component" value="Unassembled WGS sequence"/>
</dbReference>
<keyword evidence="5" id="KW-1185">Reference proteome</keyword>
<evidence type="ECO:0000313" key="5">
    <source>
        <dbReference type="Proteomes" id="UP001365542"/>
    </source>
</evidence>